<gene>
    <name evidence="1" type="ORF">F4821DRAFT_255989</name>
</gene>
<dbReference type="Proteomes" id="UP001497680">
    <property type="component" value="Unassembled WGS sequence"/>
</dbReference>
<evidence type="ECO:0000313" key="1">
    <source>
        <dbReference type="EMBL" id="KAI6090277.1"/>
    </source>
</evidence>
<reference evidence="1 2" key="1">
    <citation type="journal article" date="2022" name="New Phytol.">
        <title>Ecological generalism drives hyperdiversity of secondary metabolite gene clusters in xylarialean endophytes.</title>
        <authorList>
            <person name="Franco M.E.E."/>
            <person name="Wisecaver J.H."/>
            <person name="Arnold A.E."/>
            <person name="Ju Y.M."/>
            <person name="Slot J.C."/>
            <person name="Ahrendt S."/>
            <person name="Moore L.P."/>
            <person name="Eastman K.E."/>
            <person name="Scott K."/>
            <person name="Konkel Z."/>
            <person name="Mondo S.J."/>
            <person name="Kuo A."/>
            <person name="Hayes R.D."/>
            <person name="Haridas S."/>
            <person name="Andreopoulos B."/>
            <person name="Riley R."/>
            <person name="LaButti K."/>
            <person name="Pangilinan J."/>
            <person name="Lipzen A."/>
            <person name="Amirebrahimi M."/>
            <person name="Yan J."/>
            <person name="Adam C."/>
            <person name="Keymanesh K."/>
            <person name="Ng V."/>
            <person name="Louie K."/>
            <person name="Northen T."/>
            <person name="Drula E."/>
            <person name="Henrissat B."/>
            <person name="Hsieh H.M."/>
            <person name="Youens-Clark K."/>
            <person name="Lutzoni F."/>
            <person name="Miadlikowska J."/>
            <person name="Eastwood D.C."/>
            <person name="Hamelin R.C."/>
            <person name="Grigoriev I.V."/>
            <person name="U'Ren J.M."/>
        </authorList>
    </citation>
    <scope>NUCLEOTIDE SEQUENCE [LARGE SCALE GENOMIC DNA]</scope>
    <source>
        <strain evidence="1 2">ER1909</strain>
    </source>
</reference>
<name>A0ACC0DC90_9PEZI</name>
<organism evidence="1 2">
    <name type="scientific">Hypoxylon rubiginosum</name>
    <dbReference type="NCBI Taxonomy" id="110542"/>
    <lineage>
        <taxon>Eukaryota</taxon>
        <taxon>Fungi</taxon>
        <taxon>Dikarya</taxon>
        <taxon>Ascomycota</taxon>
        <taxon>Pezizomycotina</taxon>
        <taxon>Sordariomycetes</taxon>
        <taxon>Xylariomycetidae</taxon>
        <taxon>Xylariales</taxon>
        <taxon>Hypoxylaceae</taxon>
        <taxon>Hypoxylon</taxon>
    </lineage>
</organism>
<accession>A0ACC0DC90</accession>
<keyword evidence="2" id="KW-1185">Reference proteome</keyword>
<proteinExistence type="predicted"/>
<sequence length="995" mass="113508">MAEIVGLVSAAAGFTSLAIQLGSGVDKLRALYRRSKNFKHDVDANIEDLEYILRFLPDADTCAAGESPELRAIVQHCERRAQTLVAIIDKLTKRFADSSDKHSRVSELKGLLKSRDVQSEIEDLRQAIASLKADLILARTFIMDMRPQQLMGLLKIESHLSHIRGDSIPTHKKLRSNFNNNSCDRRSCSCSCHIRGSVTRRFWSLEYTPLSMVLQGCDNKACTACRYRIAFKWVLTPWGFPLAVKFGLDMTAVAGRVSISPSLETERVVRYTSFGFKVLWELRMHQITAAQAVTSFRELYRKDPHMIFHVNPAGKGYIEELIQNPAPGRLLDERLELLELFIKEFGIRLGLDNLRLLYTCVAWIGEAPHLDLLESLLHLGLDPGNLPSPHWKLWSRPCSQDWAVYQGAPDPFFVELMSLLVTESPDFGGTSPLQHAILTQDNSKVSQLLVPANVTDANFLGQTPLHVAVLREDTTLMLLEAGCDPNVRDNYGCTPLMYAAAMGKTNVAKMLVTYNDKLLSTDNVYHQNFIHFAMTRGHFDLVIDLIIHIRSKYEEAEGVDWLVSKLAKTALWSLNFQYQFQSYRTTSRFINLLQFIDDVNYRFGGFSGEAKNSTLLHHVVDCEEAEALVAHGFNSFEKEDNNGETPIMNRKIHWDPDWLPFCLKNGVDLNHQNTKGETVLMWAMRDLDRQYDKKDLYRVSAYVSFALQNGAHVLIKDHCRCPCAPEGCLVPRFLGIHFTHYELCTTNALWTFEVLAELHECGRLEDANQLLLSFIRRSAFEEMGLEHICCTRGHTNSWDIWCLEEPLDENGILERNEAKVKTLEEYMASLLGMTYNQLEQVWLRQLKLTHDTCAQSWTPEQEKVNTSDMKNCTYGVDEKNDKFIGPIIDCQIDRPDPREIPKTELAKHFLGLEARYRESMKFSPKPLQWYKRRAVPLFQLATEFGLTIEDIVGIIWKLKSGPGIGTFGLEIYEIEECIARIRLWSSNYSGNKTTR</sequence>
<comment type="caution">
    <text evidence="1">The sequence shown here is derived from an EMBL/GenBank/DDBJ whole genome shotgun (WGS) entry which is preliminary data.</text>
</comment>
<dbReference type="EMBL" id="MU394291">
    <property type="protein sequence ID" value="KAI6090277.1"/>
    <property type="molecule type" value="Genomic_DNA"/>
</dbReference>
<protein>
    <submittedName>
        <fullName evidence="1">Uncharacterized protein</fullName>
    </submittedName>
</protein>
<evidence type="ECO:0000313" key="2">
    <source>
        <dbReference type="Proteomes" id="UP001497680"/>
    </source>
</evidence>